<evidence type="ECO:0000313" key="13">
    <source>
        <dbReference type="Proteomes" id="UP000019102"/>
    </source>
</evidence>
<dbReference type="GO" id="GO:0005737">
    <property type="term" value="C:cytoplasm"/>
    <property type="evidence" value="ECO:0007669"/>
    <property type="project" value="UniProtKB-ARBA"/>
</dbReference>
<dbReference type="PANTHER" id="PTHR43281">
    <property type="entry name" value="FARNESYL DIPHOSPHATE SYNTHASE"/>
    <property type="match status" value="1"/>
</dbReference>
<keyword evidence="6" id="KW-0479">Metal-binding</keyword>
<keyword evidence="5" id="KW-0808">Transferase</keyword>
<dbReference type="Gene3D" id="1.10.600.10">
    <property type="entry name" value="Farnesyl Diphosphate Synthase"/>
    <property type="match status" value="1"/>
</dbReference>
<accession>W4VEL4</accession>
<evidence type="ECO:0000256" key="7">
    <source>
        <dbReference type="ARBA" id="ARBA00022842"/>
    </source>
</evidence>
<reference evidence="12 13" key="1">
    <citation type="journal article" date="2014" name="Genome Announc.">
        <title>Draft Genome Sequence of the Boron-Tolerant and Moderately Halotolerant Bacterium Gracilibacillus boraciitolerans JCM 21714T.</title>
        <authorList>
            <person name="Ahmed I."/>
            <person name="Oshima K."/>
            <person name="Suda W."/>
            <person name="Kitamura K."/>
            <person name="Iida T."/>
            <person name="Ohmori Y."/>
            <person name="Fujiwara T."/>
            <person name="Hattori M."/>
            <person name="Ohkuma M."/>
        </authorList>
    </citation>
    <scope>NUCLEOTIDE SEQUENCE [LARGE SCALE GENOMIC DNA]</scope>
    <source>
        <strain evidence="12 13">JCM 21714</strain>
    </source>
</reference>
<dbReference type="FunFam" id="1.10.600.10:FF:000001">
    <property type="entry name" value="Geranylgeranyl diphosphate synthase"/>
    <property type="match status" value="1"/>
</dbReference>
<dbReference type="PROSITE" id="PS00723">
    <property type="entry name" value="POLYPRENYL_SYNTHASE_1"/>
    <property type="match status" value="1"/>
</dbReference>
<organism evidence="12 13">
    <name type="scientific">Gracilibacillus boraciitolerans JCM 21714</name>
    <dbReference type="NCBI Taxonomy" id="1298598"/>
    <lineage>
        <taxon>Bacteria</taxon>
        <taxon>Bacillati</taxon>
        <taxon>Bacillota</taxon>
        <taxon>Bacilli</taxon>
        <taxon>Bacillales</taxon>
        <taxon>Bacillaceae</taxon>
        <taxon>Gracilibacillus</taxon>
    </lineage>
</organism>
<evidence type="ECO:0000256" key="6">
    <source>
        <dbReference type="ARBA" id="ARBA00022723"/>
    </source>
</evidence>
<dbReference type="InterPro" id="IPR000092">
    <property type="entry name" value="Polyprenyl_synt"/>
</dbReference>
<evidence type="ECO:0000256" key="8">
    <source>
        <dbReference type="ARBA" id="ARBA00023229"/>
    </source>
</evidence>
<dbReference type="AlphaFoldDB" id="W4VEL4"/>
<dbReference type="InterPro" id="IPR008949">
    <property type="entry name" value="Isoprenoid_synthase_dom_sf"/>
</dbReference>
<dbReference type="GO" id="GO:0046872">
    <property type="term" value="F:metal ion binding"/>
    <property type="evidence" value="ECO:0007669"/>
    <property type="project" value="UniProtKB-KW"/>
</dbReference>
<dbReference type="EMBL" id="BAVS01000001">
    <property type="protein sequence ID" value="GAE91253.1"/>
    <property type="molecule type" value="Genomic_DNA"/>
</dbReference>
<comment type="catalytic activity">
    <reaction evidence="11">
        <text>isopentenyl diphosphate + (2E)-geranyl diphosphate = (2E,6E)-farnesyl diphosphate + diphosphate</text>
        <dbReference type="Rhea" id="RHEA:19361"/>
        <dbReference type="ChEBI" id="CHEBI:33019"/>
        <dbReference type="ChEBI" id="CHEBI:58057"/>
        <dbReference type="ChEBI" id="CHEBI:128769"/>
        <dbReference type="ChEBI" id="CHEBI:175763"/>
        <dbReference type="EC" id="2.5.1.10"/>
    </reaction>
</comment>
<proteinExistence type="inferred from homology"/>
<evidence type="ECO:0000256" key="11">
    <source>
        <dbReference type="ARBA" id="ARBA00049399"/>
    </source>
</evidence>
<evidence type="ECO:0000256" key="9">
    <source>
        <dbReference type="ARBA" id="ARBA00032380"/>
    </source>
</evidence>
<dbReference type="InterPro" id="IPR053378">
    <property type="entry name" value="Prenyl_diphosphate_synthase"/>
</dbReference>
<evidence type="ECO:0000256" key="4">
    <source>
        <dbReference type="ARBA" id="ARBA00015100"/>
    </source>
</evidence>
<comment type="cofactor">
    <cofactor evidence="1">
        <name>Mg(2+)</name>
        <dbReference type="ChEBI" id="CHEBI:18420"/>
    </cofactor>
</comment>
<keyword evidence="7" id="KW-0460">Magnesium</keyword>
<evidence type="ECO:0000256" key="1">
    <source>
        <dbReference type="ARBA" id="ARBA00001946"/>
    </source>
</evidence>
<evidence type="ECO:0000313" key="12">
    <source>
        <dbReference type="EMBL" id="GAE91253.1"/>
    </source>
</evidence>
<dbReference type="InterPro" id="IPR033749">
    <property type="entry name" value="Polyprenyl_synt_CS"/>
</dbReference>
<evidence type="ECO:0000256" key="10">
    <source>
        <dbReference type="ARBA" id="ARBA00032873"/>
    </source>
</evidence>
<comment type="caution">
    <text evidence="12">The sequence shown here is derived from an EMBL/GenBank/DDBJ whole genome shotgun (WGS) entry which is preliminary data.</text>
</comment>
<dbReference type="SFLD" id="SFLDS00005">
    <property type="entry name" value="Isoprenoid_Synthase_Type_I"/>
    <property type="match status" value="1"/>
</dbReference>
<dbReference type="CDD" id="cd00685">
    <property type="entry name" value="Trans_IPPS_HT"/>
    <property type="match status" value="1"/>
</dbReference>
<name>W4VEL4_9BACI</name>
<gene>
    <name evidence="12" type="ORF">JCM21714_198</name>
</gene>
<evidence type="ECO:0000256" key="2">
    <source>
        <dbReference type="ARBA" id="ARBA00006706"/>
    </source>
</evidence>
<comment type="similarity">
    <text evidence="2">Belongs to the FPP/GGPP synthase family.</text>
</comment>
<evidence type="ECO:0000256" key="3">
    <source>
        <dbReference type="ARBA" id="ARBA00012439"/>
    </source>
</evidence>
<protein>
    <recommendedName>
        <fullName evidence="4">Farnesyl diphosphate synthase</fullName>
        <ecNumber evidence="3">2.5.1.10</ecNumber>
    </recommendedName>
    <alternativeName>
        <fullName evidence="10">(2E,6E)-farnesyl diphosphate synthase</fullName>
    </alternativeName>
    <alternativeName>
        <fullName evidence="9">Geranyltranstransferase</fullName>
    </alternativeName>
</protein>
<dbReference type="GO" id="GO:0016114">
    <property type="term" value="P:terpenoid biosynthetic process"/>
    <property type="evidence" value="ECO:0007669"/>
    <property type="project" value="UniProtKB-ARBA"/>
</dbReference>
<dbReference type="SUPFAM" id="SSF48576">
    <property type="entry name" value="Terpenoid synthases"/>
    <property type="match status" value="1"/>
</dbReference>
<dbReference type="STRING" id="1298598.JCM21714_198"/>
<sequence length="243" mass="26651">MRLTCAELGGNEEHVYPAAIALEMIHTYSLIHDDLPAMDDDSYRRGKLTNHKKFGEATAILAGDGLLTNSFHAISTSPLYSAEEKVHIISKLTTASGLEGMVAGQLLDMEAEKKSISILELEHIHHLKTGGRLISFAVEIGGYIAGLPSNKLQTLKSLGEYLGIIFQIQDDILDVEGDEEVIGKKVGSDSENDKSTYPSILGLEGAKIYKEKYLEEAMKCIEIVGLKNTVLADITRYLSERNQ</sequence>
<evidence type="ECO:0000256" key="5">
    <source>
        <dbReference type="ARBA" id="ARBA00022679"/>
    </source>
</evidence>
<dbReference type="EC" id="2.5.1.10" evidence="3"/>
<dbReference type="PROSITE" id="PS00444">
    <property type="entry name" value="POLYPRENYL_SYNTHASE_2"/>
    <property type="match status" value="1"/>
</dbReference>
<keyword evidence="8" id="KW-0414">Isoprene biosynthesis</keyword>
<dbReference type="NCBIfam" id="NF045485">
    <property type="entry name" value="FPPsyn"/>
    <property type="match status" value="1"/>
</dbReference>
<dbReference type="Pfam" id="PF00348">
    <property type="entry name" value="polyprenyl_synt"/>
    <property type="match status" value="1"/>
</dbReference>
<dbReference type="eggNOG" id="COG0142">
    <property type="taxonomic scope" value="Bacteria"/>
</dbReference>
<dbReference type="Proteomes" id="UP000019102">
    <property type="component" value="Unassembled WGS sequence"/>
</dbReference>
<dbReference type="PANTHER" id="PTHR43281:SF1">
    <property type="entry name" value="FARNESYL DIPHOSPHATE SYNTHASE"/>
    <property type="match status" value="1"/>
</dbReference>
<keyword evidence="13" id="KW-1185">Reference proteome</keyword>
<dbReference type="GO" id="GO:0004337">
    <property type="term" value="F:(2E,6E)-farnesyl diphosphate synthase activity"/>
    <property type="evidence" value="ECO:0007669"/>
    <property type="project" value="UniProtKB-EC"/>
</dbReference>